<gene>
    <name evidence="1" type="ORF">SARC_16983</name>
</gene>
<feature type="non-terminal residue" evidence="1">
    <location>
        <position position="55"/>
    </location>
</feature>
<dbReference type="AlphaFoldDB" id="A0A0L0F1J7"/>
<dbReference type="GeneID" id="25917487"/>
<dbReference type="EMBL" id="KQ251034">
    <property type="protein sequence ID" value="KNC70489.1"/>
    <property type="molecule type" value="Genomic_DNA"/>
</dbReference>
<accession>A0A0L0F1J7</accession>
<name>A0A0L0F1J7_9EUKA</name>
<organism evidence="1 2">
    <name type="scientific">Sphaeroforma arctica JP610</name>
    <dbReference type="NCBI Taxonomy" id="667725"/>
    <lineage>
        <taxon>Eukaryota</taxon>
        <taxon>Ichthyosporea</taxon>
        <taxon>Ichthyophonida</taxon>
        <taxon>Sphaeroforma</taxon>
    </lineage>
</organism>
<dbReference type="RefSeq" id="XP_014144391.1">
    <property type="nucleotide sequence ID" value="XM_014288916.1"/>
</dbReference>
<protein>
    <submittedName>
        <fullName evidence="1">Uncharacterized protein</fullName>
    </submittedName>
</protein>
<reference evidence="1 2" key="1">
    <citation type="submission" date="2011-02" db="EMBL/GenBank/DDBJ databases">
        <title>The Genome Sequence of Sphaeroforma arctica JP610.</title>
        <authorList>
            <consortium name="The Broad Institute Genome Sequencing Platform"/>
            <person name="Russ C."/>
            <person name="Cuomo C."/>
            <person name="Young S.K."/>
            <person name="Zeng Q."/>
            <person name="Gargeya S."/>
            <person name="Alvarado L."/>
            <person name="Berlin A."/>
            <person name="Chapman S.B."/>
            <person name="Chen Z."/>
            <person name="Freedman E."/>
            <person name="Gellesch M."/>
            <person name="Goldberg J."/>
            <person name="Griggs A."/>
            <person name="Gujja S."/>
            <person name="Heilman E."/>
            <person name="Heiman D."/>
            <person name="Howarth C."/>
            <person name="Mehta T."/>
            <person name="Neiman D."/>
            <person name="Pearson M."/>
            <person name="Roberts A."/>
            <person name="Saif S."/>
            <person name="Shea T."/>
            <person name="Shenoy N."/>
            <person name="Sisk P."/>
            <person name="Stolte C."/>
            <person name="Sykes S."/>
            <person name="White J."/>
            <person name="Yandava C."/>
            <person name="Burger G."/>
            <person name="Gray M.W."/>
            <person name="Holland P.W.H."/>
            <person name="King N."/>
            <person name="Lang F.B.F."/>
            <person name="Roger A.J."/>
            <person name="Ruiz-Trillo I."/>
            <person name="Haas B."/>
            <person name="Nusbaum C."/>
            <person name="Birren B."/>
        </authorList>
    </citation>
    <scope>NUCLEOTIDE SEQUENCE [LARGE SCALE GENOMIC DNA]</scope>
    <source>
        <strain evidence="1 2">JP610</strain>
    </source>
</reference>
<proteinExistence type="predicted"/>
<dbReference type="Proteomes" id="UP000054560">
    <property type="component" value="Unassembled WGS sequence"/>
</dbReference>
<evidence type="ECO:0000313" key="2">
    <source>
        <dbReference type="Proteomes" id="UP000054560"/>
    </source>
</evidence>
<evidence type="ECO:0000313" key="1">
    <source>
        <dbReference type="EMBL" id="KNC70489.1"/>
    </source>
</evidence>
<keyword evidence="2" id="KW-1185">Reference proteome</keyword>
<sequence length="55" mass="6102">MTPVNALTHSSRLRRYATADQHELFKGEFVPRPLTYTVEGQKFTLAGSTVPVPGQ</sequence>